<dbReference type="Proteomes" id="UP000293562">
    <property type="component" value="Unassembled WGS sequence"/>
</dbReference>
<feature type="domain" description="Glycosyltransferase 2-like" evidence="2">
    <location>
        <begin position="10"/>
        <end position="138"/>
    </location>
</feature>
<accession>A0A4Q7VL56</accession>
<keyword evidence="1" id="KW-0812">Transmembrane</keyword>
<dbReference type="Pfam" id="PF00535">
    <property type="entry name" value="Glycos_transf_2"/>
    <property type="match status" value="1"/>
</dbReference>
<dbReference type="Gene3D" id="3.90.550.10">
    <property type="entry name" value="Spore Coat Polysaccharide Biosynthesis Protein SpsA, Chain A"/>
    <property type="match status" value="1"/>
</dbReference>
<organism evidence="3 4">
    <name type="scientific">Ancylomarina subtilis</name>
    <dbReference type="NCBI Taxonomy" id="1639035"/>
    <lineage>
        <taxon>Bacteria</taxon>
        <taxon>Pseudomonadati</taxon>
        <taxon>Bacteroidota</taxon>
        <taxon>Bacteroidia</taxon>
        <taxon>Marinilabiliales</taxon>
        <taxon>Marinifilaceae</taxon>
        <taxon>Ancylomarina</taxon>
    </lineage>
</organism>
<dbReference type="SUPFAM" id="SSF53448">
    <property type="entry name" value="Nucleotide-diphospho-sugar transferases"/>
    <property type="match status" value="1"/>
</dbReference>
<dbReference type="PANTHER" id="PTHR22916">
    <property type="entry name" value="GLYCOSYLTRANSFERASE"/>
    <property type="match status" value="1"/>
</dbReference>
<reference evidence="3 4" key="1">
    <citation type="submission" date="2019-02" db="EMBL/GenBank/DDBJ databases">
        <title>Genomic Encyclopedia of Type Strains, Phase IV (KMG-IV): sequencing the most valuable type-strain genomes for metagenomic binning, comparative biology and taxonomic classification.</title>
        <authorList>
            <person name="Goeker M."/>
        </authorList>
    </citation>
    <scope>NUCLEOTIDE SEQUENCE [LARGE SCALE GENOMIC DNA]</scope>
    <source>
        <strain evidence="3 4">DSM 28825</strain>
    </source>
</reference>
<dbReference type="InterPro" id="IPR029044">
    <property type="entry name" value="Nucleotide-diphossugar_trans"/>
</dbReference>
<dbReference type="PANTHER" id="PTHR22916:SF3">
    <property type="entry name" value="UDP-GLCNAC:BETAGAL BETA-1,3-N-ACETYLGLUCOSAMINYLTRANSFERASE-LIKE PROTEIN 1"/>
    <property type="match status" value="1"/>
</dbReference>
<evidence type="ECO:0000259" key="2">
    <source>
        <dbReference type="Pfam" id="PF00535"/>
    </source>
</evidence>
<keyword evidence="4" id="KW-1185">Reference proteome</keyword>
<keyword evidence="1" id="KW-0472">Membrane</keyword>
<dbReference type="EMBL" id="SHKN01000001">
    <property type="protein sequence ID" value="RZT96788.1"/>
    <property type="molecule type" value="Genomic_DNA"/>
</dbReference>
<comment type="caution">
    <text evidence="3">The sequence shown here is derived from an EMBL/GenBank/DDBJ whole genome shotgun (WGS) entry which is preliminary data.</text>
</comment>
<gene>
    <name evidence="3" type="ORF">EV201_1438</name>
</gene>
<evidence type="ECO:0000313" key="3">
    <source>
        <dbReference type="EMBL" id="RZT96788.1"/>
    </source>
</evidence>
<evidence type="ECO:0000313" key="4">
    <source>
        <dbReference type="Proteomes" id="UP000293562"/>
    </source>
</evidence>
<dbReference type="CDD" id="cd00761">
    <property type="entry name" value="Glyco_tranf_GTA_type"/>
    <property type="match status" value="1"/>
</dbReference>
<keyword evidence="3" id="KW-0808">Transferase</keyword>
<evidence type="ECO:0000256" key="1">
    <source>
        <dbReference type="SAM" id="Phobius"/>
    </source>
</evidence>
<dbReference type="OrthoDB" id="6307329at2"/>
<dbReference type="RefSeq" id="WP_130306871.1">
    <property type="nucleotide sequence ID" value="NZ_SHKN01000001.1"/>
</dbReference>
<sequence>MENSSKVLVSIGIPFYNSEAYLDFAIRSVLNQTYTHWQLFLLDDGSEDASLAIAQKYESDSRITVISDGQNKGLPYRLNELSLLAKGKYYARMDADDIMFPHRIETQVKFLEENPSLDVLGCCAISIDTQNNIVGKRNCKKRDGFSKQEIIQNGCFIHPSVMGKRSWFVNNIYNIEYRRSQDLELWVRTVDSSGFHVLEEPMIFYREVGVPTFKKYYQSLVVVFNIYNKYMDRKRVSFYFKLLLKLIIYFLFHIAKQTDYLIKMRSDNLNNTSNYYDILNRSTL</sequence>
<dbReference type="InterPro" id="IPR001173">
    <property type="entry name" value="Glyco_trans_2-like"/>
</dbReference>
<feature type="transmembrane region" description="Helical" evidence="1">
    <location>
        <begin position="238"/>
        <end position="255"/>
    </location>
</feature>
<name>A0A4Q7VL56_9BACT</name>
<proteinExistence type="predicted"/>
<protein>
    <submittedName>
        <fullName evidence="3">Glycosyltransferase involved in cell wall biosynthesis</fullName>
    </submittedName>
</protein>
<dbReference type="AlphaFoldDB" id="A0A4Q7VL56"/>
<dbReference type="GO" id="GO:0016758">
    <property type="term" value="F:hexosyltransferase activity"/>
    <property type="evidence" value="ECO:0007669"/>
    <property type="project" value="UniProtKB-ARBA"/>
</dbReference>
<keyword evidence="1" id="KW-1133">Transmembrane helix</keyword>